<sequence length="1171" mass="128667">MRFWTLLRSNSHFFIFASSLFFIQSVSFAYNPAGKYVFVENKGQWPEEVLFKADIPGGYLLVKQQGLQYFFYDTKTLAGLHAGPKKEENTRKEVERIKTQNVFIEFEGSQRPISNPLEEQAQLFNYFYGKNSTKWVQGARGFKEIWLKGIYTNIDFRLYSMGEALKYEYVVHPGAKVSDISMAYSGHSSLQIENGALKLATEVNNLKEFEPYTFQKSENSRRSVKSSFHLENDVVSFRVSDYNQNEDLIIDPELIFSTYSGSASDNWSHTATYDSQGNLYAGGTVFGPSFPVTQNAAQNSVGGATNSSGFLLTTDVVIMKYSSDGQTLLYSTFLGGTHSEVPHSMICNSQDQLVVFGTTSSPDFPVSNSAFQKNFRGGQTLNGGPITTGIGFVNGTDMFLTVLREDGSALRGSTLLGGSENDGIHDYRAFLIQNYGDEFRGEVYVGPDDDIYVASITTSDNFPVVGSNSSLSSGYDGIVFQMSPNVSQLKWSTYLGGKRYDAAYGIRVNSANEVFVVGTTLSDDLNASSNAINRTRQGEADAFVIKFVNGQQVALTYLGTAEEEIGNLIDLDTEDNVYVFGLSQGAYPINGVVYQNPGSGQFIHSLNSSLTETNFSTVIGTGKGVGMVDLVPTAFLVNDCGNIYLAGWGGKINTNNGYNPNSTTEGLPVSSDAYRTETSGNNYYLAILEAGARSLLYATYFGSQTPADPDDERGDHLDGGTCRFDKNGIIYHSACVCRGQITGNVSFPTENGLQANHNSNNCNMAAFKFDIDVLEANFDLVDGSSINPDSVCQGSKLKLENKSKGGITYQWSVNGEVISRLREPEYLFEEAGNFEIKLETFNVVTCAKSDSFFRSIHIIPFESSVMADTSVCGGSEVILNAEGGDFYTWSPSNLLDDSEIQNPTALVSESTTFTVLISNDLCSVEREVTLLVEDTKEDFIVTESSEICSGDEVILKATGLADYFVWSSSDISELESDSLTVQPFISSTYTVQAFYADGCKPKKEVSLLVDDSYAPDFDYSIEYDCGKPFELKFENLSSGSALYTWKMGNGDSLSSQIPENYTYAAPGIYEVTVDAQNPIGCVLSITKPVEIPEDDGLIPNAISPNNDGKNDTFIIGMSNVHLKIFNRWGKTVFESEDYQNDWGTDVAIGTYYYEIQIPNGRNCKGWIEVFP</sequence>
<name>A0A0P7BFA0_9BACT</name>
<organism evidence="2 3">
    <name type="scientific">Jiulongibacter sediminis</name>
    <dbReference type="NCBI Taxonomy" id="1605367"/>
    <lineage>
        <taxon>Bacteria</taxon>
        <taxon>Pseudomonadati</taxon>
        <taxon>Bacteroidota</taxon>
        <taxon>Cytophagia</taxon>
        <taxon>Cytophagales</taxon>
        <taxon>Leadbetterellaceae</taxon>
        <taxon>Jiulongibacter</taxon>
    </lineage>
</organism>
<accession>A0A0P7BFA0</accession>
<gene>
    <name evidence="2" type="ORF">AFM12_02680</name>
</gene>
<evidence type="ECO:0000313" key="3">
    <source>
        <dbReference type="Proteomes" id="UP000050454"/>
    </source>
</evidence>
<dbReference type="SMART" id="SM00089">
    <property type="entry name" value="PKD"/>
    <property type="match status" value="1"/>
</dbReference>
<dbReference type="AlphaFoldDB" id="A0A0P7BFA0"/>
<keyword evidence="3" id="KW-1185">Reference proteome</keyword>
<dbReference type="InterPro" id="IPR035986">
    <property type="entry name" value="PKD_dom_sf"/>
</dbReference>
<dbReference type="InterPro" id="IPR022409">
    <property type="entry name" value="PKD/Chitinase_dom"/>
</dbReference>
<evidence type="ECO:0000313" key="2">
    <source>
        <dbReference type="EMBL" id="KPM49527.1"/>
    </source>
</evidence>
<dbReference type="EMBL" id="LGTQ01000005">
    <property type="protein sequence ID" value="KPM49527.1"/>
    <property type="molecule type" value="Genomic_DNA"/>
</dbReference>
<dbReference type="SUPFAM" id="SSF49299">
    <property type="entry name" value="PKD domain"/>
    <property type="match status" value="1"/>
</dbReference>
<dbReference type="Pfam" id="PF00801">
    <property type="entry name" value="PKD"/>
    <property type="match status" value="1"/>
</dbReference>
<comment type="caution">
    <text evidence="2">The sequence shown here is derived from an EMBL/GenBank/DDBJ whole genome shotgun (WGS) entry which is preliminary data.</text>
</comment>
<feature type="domain" description="PKD" evidence="1">
    <location>
        <begin position="1037"/>
        <end position="1091"/>
    </location>
</feature>
<dbReference type="PANTHER" id="PTHR35580:SF1">
    <property type="entry name" value="PHYTASE-LIKE DOMAIN-CONTAINING PROTEIN"/>
    <property type="match status" value="1"/>
</dbReference>
<dbReference type="Gene3D" id="2.60.40.10">
    <property type="entry name" value="Immunoglobulins"/>
    <property type="match status" value="2"/>
</dbReference>
<dbReference type="InterPro" id="IPR052918">
    <property type="entry name" value="Motility_Chemotaxis_Reg"/>
</dbReference>
<dbReference type="PANTHER" id="PTHR35580">
    <property type="entry name" value="CELL SURFACE GLYCOPROTEIN (S-LAYER PROTEIN)-LIKE PROTEIN"/>
    <property type="match status" value="1"/>
</dbReference>
<dbReference type="CDD" id="cd00146">
    <property type="entry name" value="PKD"/>
    <property type="match status" value="1"/>
</dbReference>
<dbReference type="InterPro" id="IPR057708">
    <property type="entry name" value="DUF7948"/>
</dbReference>
<dbReference type="PROSITE" id="PS50093">
    <property type="entry name" value="PKD"/>
    <property type="match status" value="1"/>
</dbReference>
<dbReference type="InterPro" id="IPR013783">
    <property type="entry name" value="Ig-like_fold"/>
</dbReference>
<dbReference type="STRING" id="1605367.AFM12_02680"/>
<reference evidence="2 3" key="1">
    <citation type="submission" date="2015-07" db="EMBL/GenBank/DDBJ databases">
        <title>The draft genome sequence of Leadbetterella sp. JN14-9.</title>
        <authorList>
            <person name="Liu Y."/>
            <person name="Du J."/>
            <person name="Shao Z."/>
        </authorList>
    </citation>
    <scope>NUCLEOTIDE SEQUENCE [LARGE SCALE GENOMIC DNA]</scope>
    <source>
        <strain evidence="2 3">JN14-9</strain>
    </source>
</reference>
<evidence type="ECO:0000259" key="1">
    <source>
        <dbReference type="PROSITE" id="PS50093"/>
    </source>
</evidence>
<dbReference type="Pfam" id="PF13585">
    <property type="entry name" value="CHU_C"/>
    <property type="match status" value="1"/>
</dbReference>
<dbReference type="InterPro" id="IPR000601">
    <property type="entry name" value="PKD_dom"/>
</dbReference>
<protein>
    <recommendedName>
        <fullName evidence="1">PKD domain-containing protein</fullName>
    </recommendedName>
</protein>
<dbReference type="Pfam" id="PF25778">
    <property type="entry name" value="DUF7948"/>
    <property type="match status" value="1"/>
</dbReference>
<dbReference type="Proteomes" id="UP000050454">
    <property type="component" value="Unassembled WGS sequence"/>
</dbReference>
<proteinExistence type="predicted"/>